<dbReference type="PANTHER" id="PTHR48104:SF30">
    <property type="entry name" value="METACASPASE-1"/>
    <property type="match status" value="1"/>
</dbReference>
<keyword evidence="3" id="KW-0788">Thiol protease</keyword>
<name>A0A8H3HLH2_9AGAM</name>
<dbReference type="GO" id="GO:0006508">
    <property type="term" value="P:proteolysis"/>
    <property type="evidence" value="ECO:0007669"/>
    <property type="project" value="InterPro"/>
</dbReference>
<evidence type="ECO:0000256" key="3">
    <source>
        <dbReference type="ARBA" id="ARBA00022807"/>
    </source>
</evidence>
<keyword evidence="2" id="KW-0053">Apoptosis</keyword>
<dbReference type="GO" id="GO:0006915">
    <property type="term" value="P:apoptotic process"/>
    <property type="evidence" value="ECO:0007669"/>
    <property type="project" value="UniProtKB-KW"/>
</dbReference>
<dbReference type="InterPro" id="IPR050452">
    <property type="entry name" value="Metacaspase"/>
</dbReference>
<keyword evidence="5" id="KW-1133">Transmembrane helix</keyword>
<evidence type="ECO:0000256" key="4">
    <source>
        <dbReference type="SAM" id="MobiDB-lite"/>
    </source>
</evidence>
<dbReference type="Pfam" id="PF00656">
    <property type="entry name" value="Peptidase_C14"/>
    <property type="match status" value="1"/>
</dbReference>
<keyword evidence="5" id="KW-0812">Transmembrane</keyword>
<dbReference type="Gene3D" id="3.40.630.30">
    <property type="match status" value="1"/>
</dbReference>
<dbReference type="Gene3D" id="3.40.50.12660">
    <property type="match status" value="1"/>
</dbReference>
<dbReference type="SUPFAM" id="SSF52129">
    <property type="entry name" value="Caspase-like"/>
    <property type="match status" value="1"/>
</dbReference>
<evidence type="ECO:0000256" key="2">
    <source>
        <dbReference type="ARBA" id="ARBA00022703"/>
    </source>
</evidence>
<dbReference type="PANTHER" id="PTHR48104">
    <property type="entry name" value="METACASPASE-4"/>
    <property type="match status" value="1"/>
</dbReference>
<dbReference type="InterPro" id="IPR029030">
    <property type="entry name" value="Caspase-like_dom_sf"/>
</dbReference>
<protein>
    <recommendedName>
        <fullName evidence="6">Peptidase C14 caspase domain-containing protein</fullName>
    </recommendedName>
</protein>
<organism evidence="7 8">
    <name type="scientific">Rhizoctonia solani</name>
    <dbReference type="NCBI Taxonomy" id="456999"/>
    <lineage>
        <taxon>Eukaryota</taxon>
        <taxon>Fungi</taxon>
        <taxon>Dikarya</taxon>
        <taxon>Basidiomycota</taxon>
        <taxon>Agaricomycotina</taxon>
        <taxon>Agaricomycetes</taxon>
        <taxon>Cantharellales</taxon>
        <taxon>Ceratobasidiaceae</taxon>
        <taxon>Rhizoctonia</taxon>
    </lineage>
</organism>
<comment type="caution">
    <text evidence="7">The sequence shown here is derived from an EMBL/GenBank/DDBJ whole genome shotgun (WGS) entry which is preliminary data.</text>
</comment>
<dbReference type="EMBL" id="CAJMWV010006301">
    <property type="protein sequence ID" value="CAE6520306.1"/>
    <property type="molecule type" value="Genomic_DNA"/>
</dbReference>
<gene>
    <name evidence="7" type="ORF">RDB_LOCUS143338</name>
</gene>
<dbReference type="GO" id="GO:0004197">
    <property type="term" value="F:cysteine-type endopeptidase activity"/>
    <property type="evidence" value="ECO:0007669"/>
    <property type="project" value="InterPro"/>
</dbReference>
<proteinExistence type="inferred from homology"/>
<evidence type="ECO:0000259" key="6">
    <source>
        <dbReference type="Pfam" id="PF00656"/>
    </source>
</evidence>
<keyword evidence="3" id="KW-0645">Protease</keyword>
<evidence type="ECO:0000256" key="5">
    <source>
        <dbReference type="SAM" id="Phobius"/>
    </source>
</evidence>
<dbReference type="AlphaFoldDB" id="A0A8H3HLH2"/>
<dbReference type="Proteomes" id="UP000663831">
    <property type="component" value="Unassembled WGS sequence"/>
</dbReference>
<evidence type="ECO:0000313" key="7">
    <source>
        <dbReference type="EMBL" id="CAE6520306.1"/>
    </source>
</evidence>
<dbReference type="InterPro" id="IPR011600">
    <property type="entry name" value="Pept_C14_caspase"/>
</dbReference>
<feature type="region of interest" description="Disordered" evidence="4">
    <location>
        <begin position="49"/>
        <end position="128"/>
    </location>
</feature>
<evidence type="ECO:0000313" key="8">
    <source>
        <dbReference type="Proteomes" id="UP000663831"/>
    </source>
</evidence>
<feature type="compositionally biased region" description="Basic and acidic residues" evidence="4">
    <location>
        <begin position="71"/>
        <end position="84"/>
    </location>
</feature>
<reference evidence="7" key="1">
    <citation type="submission" date="2021-01" db="EMBL/GenBank/DDBJ databases">
        <authorList>
            <person name="Kaushik A."/>
        </authorList>
    </citation>
    <scope>NUCLEOTIDE SEQUENCE</scope>
    <source>
        <strain evidence="7">AG3-1AP</strain>
    </source>
</reference>
<dbReference type="GO" id="GO:0005737">
    <property type="term" value="C:cytoplasm"/>
    <property type="evidence" value="ECO:0007669"/>
    <property type="project" value="TreeGrafter"/>
</dbReference>
<keyword evidence="5" id="KW-0472">Membrane</keyword>
<sequence>MAAVISGWMGARRNMVGSAQGSHSMLYKSFSVYSSFIQFPTEQTSAIMARSSEYDSEPEEHSEHEEESEHEEQSEHEPSEHEEQSEHEEEHEDDEDAKSTHSEYQHNFPLDDDEYELPTPPDEMHQPDEELQHYGPLVTDADGEEVQPLYFRLSQASGKRKALLIGCNYPGSPSPLRGCCNDVFNIKRFLIDHFQFDESDIRVLTDDQSSHGEIGEAKPTRAAITEYIEWLVGDAKPNDSLFFSFSGHGSNQPDLDGDEYDGMDEAICPTDCDTTGLLVDDDLYDMLVKPLPAGVGLTALFDSCHSGSVLDLPWTYETGGTIKAPEDLEPDAQAKALGVEDHKKQYKWSPADVVSLSSCRDDQCSADSQFGGVPSGALSYAFVRAFHKFPQMTYDQLLAAVFKELKDICRCETKVYADDTDKAVVKPRVKRLMDDENSSRGSGQLPPFDHLTMTDTPKKQLSIRKVTLENIHDLTRICLLTGNAGQSAEALHQYPELLDGLFVIPYLKLSPTFGFVLVDTSDEGEDMLGYLLATSDSRGHEAAAEKESYPPLRIKYPNDPYPSNATERDKAAINRIHKPLIPPQGLVNISPAHIHISLLPQAQRQGVSSDSRNDNARAFYLKIGFKPFPFPDKESRAPFHRHLPITVVLPKMPTFAGYVMTPQHQLEWLRTRYPEIEANEDHIPAARPLYELIRKHKIASIFRVEIVPLPGPCETDVLENDDLNPKRMGIMFVRRTCTGDKVGWIPQREIPGVASDGRVGQYLKRWGLVTSDWVVLHLPADDAFRSFWVPKPTITHHNSGPNSLDHDRLGYAGGHLWAKLHLPSWPFVLVPATFLLTSYLVFKRAGKANLALSLAVN</sequence>
<accession>A0A8H3HLH2</accession>
<evidence type="ECO:0000256" key="1">
    <source>
        <dbReference type="ARBA" id="ARBA00009005"/>
    </source>
</evidence>
<keyword evidence="3" id="KW-0378">Hydrolase</keyword>
<feature type="domain" description="Peptidase C14 caspase" evidence="6">
    <location>
        <begin position="159"/>
        <end position="406"/>
    </location>
</feature>
<comment type="similarity">
    <text evidence="1">Belongs to the peptidase C14B family.</text>
</comment>
<feature type="compositionally biased region" description="Acidic residues" evidence="4">
    <location>
        <begin position="85"/>
        <end position="96"/>
    </location>
</feature>
<feature type="transmembrane region" description="Helical" evidence="5">
    <location>
        <begin position="825"/>
        <end position="842"/>
    </location>
</feature>